<sequence>MKKISSLVLGLAVLICTTLNLNAAESKETKIVENKTITDVNECTDIVDEYEKNNFEKREIINIIDPNLANETPDRFVLANETPDHSVGDIQTTMFWDKWEIRNFKKDNYNIVYPDSPLRVSYYGPGTGKMSINQSVSVGFTASTGISWNMVEAKVGFSLKGSYGVTDTQEIRVPAGKKGKITAYTLYAQWRMDVYKNGKYVGQEFVHKPIGVSFHVDIFNK</sequence>
<dbReference type="EMBL" id="PKHU01000012">
    <property type="protein sequence ID" value="PKZ28640.1"/>
    <property type="molecule type" value="Genomic_DNA"/>
</dbReference>
<comment type="caution">
    <text evidence="2">The sequence shown here is derived from an EMBL/GenBank/DDBJ whole genome shotgun (WGS) entry which is preliminary data.</text>
</comment>
<dbReference type="RefSeq" id="WP_101637711.1">
    <property type="nucleotide sequence ID" value="NZ_PKHU01000012.1"/>
</dbReference>
<name>A0A2I1N8D8_9BACT</name>
<dbReference type="Proteomes" id="UP000234639">
    <property type="component" value="Unassembled WGS sequence"/>
</dbReference>
<evidence type="ECO:0000256" key="1">
    <source>
        <dbReference type="SAM" id="SignalP"/>
    </source>
</evidence>
<evidence type="ECO:0000313" key="3">
    <source>
        <dbReference type="Proteomes" id="UP000234639"/>
    </source>
</evidence>
<accession>A0A2I1N8D8</accession>
<keyword evidence="1" id="KW-0732">Signal</keyword>
<feature type="chain" id="PRO_5014116947" evidence="1">
    <location>
        <begin position="24"/>
        <end position="221"/>
    </location>
</feature>
<feature type="signal peptide" evidence="1">
    <location>
        <begin position="1"/>
        <end position="23"/>
    </location>
</feature>
<protein>
    <submittedName>
        <fullName evidence="2">Uncharacterized protein</fullName>
    </submittedName>
</protein>
<proteinExistence type="predicted"/>
<reference evidence="2 3" key="1">
    <citation type="submission" date="2017-12" db="EMBL/GenBank/DDBJ databases">
        <title>Phylogenetic diversity of female urinary microbiome.</title>
        <authorList>
            <person name="Thomas-White K."/>
            <person name="Wolfe A.J."/>
        </authorList>
    </citation>
    <scope>NUCLEOTIDE SEQUENCE [LARGE SCALE GENOMIC DNA]</scope>
    <source>
        <strain evidence="2 3">UMB0112</strain>
    </source>
</reference>
<gene>
    <name evidence="2" type="ORF">CYJ41_08030</name>
</gene>
<evidence type="ECO:0000313" key="2">
    <source>
        <dbReference type="EMBL" id="PKZ28640.1"/>
    </source>
</evidence>
<dbReference type="AlphaFoldDB" id="A0A2I1N8D8"/>
<organism evidence="2 3">
    <name type="scientific">Campylobacter ureolyticus</name>
    <dbReference type="NCBI Taxonomy" id="827"/>
    <lineage>
        <taxon>Bacteria</taxon>
        <taxon>Pseudomonadati</taxon>
        <taxon>Campylobacterota</taxon>
        <taxon>Epsilonproteobacteria</taxon>
        <taxon>Campylobacterales</taxon>
        <taxon>Campylobacteraceae</taxon>
        <taxon>Campylobacter</taxon>
    </lineage>
</organism>